<name>A0A0T9PST7_9GAMM</name>
<protein>
    <recommendedName>
        <fullName evidence="1">Phage neck terminator protein gp12-like domain-containing protein</fullName>
    </recommendedName>
</protein>
<accession>A0A0T9PST7</accession>
<proteinExistence type="predicted"/>
<sequence>METIEEMYPIFQQLISLATKIPLDRVVLADQGRTPPVGNDLYATYNPIPVRAYGQTRRKREFIPVIVETDPALGNDWQDLRETACTSMVFLLSVNFLNAGAATAAMHLANANFVTPVSDYLFHNKIAWRFVSNRRNLTGLLQAGLQPRYQADIHLFIEKTVSYALLRAAGFDIQIRERDGTYGLSG</sequence>
<dbReference type="RefSeq" id="WP_042819584.1">
    <property type="nucleotide sequence ID" value="NZ_CHJS01000039.1"/>
</dbReference>
<dbReference type="Pfam" id="PF23961">
    <property type="entry name" value="Phage_tail_terminator_9"/>
    <property type="match status" value="1"/>
</dbReference>
<feature type="domain" description="Phage neck terminator protein gp12-like" evidence="1">
    <location>
        <begin position="10"/>
        <end position="160"/>
    </location>
</feature>
<evidence type="ECO:0000313" key="2">
    <source>
        <dbReference type="EMBL" id="CNH80545.1"/>
    </source>
</evidence>
<dbReference type="Proteomes" id="UP000038204">
    <property type="component" value="Unassembled WGS sequence"/>
</dbReference>
<dbReference type="AlphaFoldDB" id="A0A0T9PST7"/>
<gene>
    <name evidence="2" type="ORF">ERS008667_01575</name>
</gene>
<dbReference type="EMBL" id="CQBK01000009">
    <property type="protein sequence ID" value="CNH80545.1"/>
    <property type="molecule type" value="Genomic_DNA"/>
</dbReference>
<reference evidence="2 3" key="1">
    <citation type="submission" date="2015-03" db="EMBL/GenBank/DDBJ databases">
        <authorList>
            <person name="Murphy D."/>
        </authorList>
    </citation>
    <scope>NUCLEOTIDE SEQUENCE [LARGE SCALE GENOMIC DNA]</scope>
    <source>
        <strain evidence="2 3">Y233</strain>
    </source>
</reference>
<organism evidence="2 3">
    <name type="scientific">Yersinia similis</name>
    <dbReference type="NCBI Taxonomy" id="367190"/>
    <lineage>
        <taxon>Bacteria</taxon>
        <taxon>Pseudomonadati</taxon>
        <taxon>Pseudomonadota</taxon>
        <taxon>Gammaproteobacteria</taxon>
        <taxon>Enterobacterales</taxon>
        <taxon>Yersiniaceae</taxon>
        <taxon>Yersinia</taxon>
    </lineage>
</organism>
<evidence type="ECO:0000259" key="1">
    <source>
        <dbReference type="Pfam" id="PF23961"/>
    </source>
</evidence>
<dbReference type="NCBIfam" id="NF047498">
    <property type="entry name" value="LIC_12616_fam"/>
    <property type="match status" value="1"/>
</dbReference>
<evidence type="ECO:0000313" key="3">
    <source>
        <dbReference type="Proteomes" id="UP000038204"/>
    </source>
</evidence>
<dbReference type="InterPro" id="IPR057087">
    <property type="entry name" value="Gp12-like"/>
</dbReference>